<evidence type="ECO:0000313" key="3">
    <source>
        <dbReference type="WBParaSite" id="SRDH1_90230.2"/>
    </source>
</evidence>
<dbReference type="Proteomes" id="UP000050792">
    <property type="component" value="Unassembled WGS sequence"/>
</dbReference>
<proteinExistence type="predicted"/>
<keyword evidence="2" id="KW-1185">Reference proteome</keyword>
<sequence>MIRNMSSCLLGVVFIISICLLSGVNADKTAIFNLVEFIVELWRYVLADLKNFCKRLKETFKCYLDNIDPTLGGQGHTCTGAIFDLETFILEIWSNLYNRLADTWKCLLLVLPENLGGKTTPCYNSTSQ</sequence>
<organism evidence="2 3">
    <name type="scientific">Schistosoma rodhaini</name>
    <dbReference type="NCBI Taxonomy" id="6188"/>
    <lineage>
        <taxon>Eukaryota</taxon>
        <taxon>Metazoa</taxon>
        <taxon>Spiralia</taxon>
        <taxon>Lophotrochozoa</taxon>
        <taxon>Platyhelminthes</taxon>
        <taxon>Trematoda</taxon>
        <taxon>Digenea</taxon>
        <taxon>Strigeidida</taxon>
        <taxon>Schistosomatoidea</taxon>
        <taxon>Schistosomatidae</taxon>
        <taxon>Schistosoma</taxon>
    </lineage>
</organism>
<accession>A0AA85GB26</accession>
<protein>
    <submittedName>
        <fullName evidence="3">Uncharacterized protein</fullName>
    </submittedName>
</protein>
<keyword evidence="1" id="KW-0732">Signal</keyword>
<dbReference type="WBParaSite" id="SRDH1_90230.2">
    <property type="protein sequence ID" value="SRDH1_90230.2"/>
    <property type="gene ID" value="SRDH1_90230"/>
</dbReference>
<dbReference type="AlphaFoldDB" id="A0AA85GB26"/>
<reference evidence="3" key="2">
    <citation type="submission" date="2023-11" db="UniProtKB">
        <authorList>
            <consortium name="WormBaseParasite"/>
        </authorList>
    </citation>
    <scope>IDENTIFICATION</scope>
</reference>
<evidence type="ECO:0000256" key="1">
    <source>
        <dbReference type="SAM" id="SignalP"/>
    </source>
</evidence>
<name>A0AA85GB26_9TREM</name>
<feature type="chain" id="PRO_5041729253" evidence="1">
    <location>
        <begin position="27"/>
        <end position="128"/>
    </location>
</feature>
<feature type="signal peptide" evidence="1">
    <location>
        <begin position="1"/>
        <end position="26"/>
    </location>
</feature>
<evidence type="ECO:0000313" key="2">
    <source>
        <dbReference type="Proteomes" id="UP000050792"/>
    </source>
</evidence>
<reference evidence="2" key="1">
    <citation type="submission" date="2022-06" db="EMBL/GenBank/DDBJ databases">
        <authorList>
            <person name="Berger JAMES D."/>
            <person name="Berger JAMES D."/>
        </authorList>
    </citation>
    <scope>NUCLEOTIDE SEQUENCE [LARGE SCALE GENOMIC DNA]</scope>
</reference>